<evidence type="ECO:0000259" key="3">
    <source>
        <dbReference type="Pfam" id="PF00930"/>
    </source>
</evidence>
<dbReference type="GO" id="GO:0006508">
    <property type="term" value="P:proteolysis"/>
    <property type="evidence" value="ECO:0007669"/>
    <property type="project" value="InterPro"/>
</dbReference>
<dbReference type="PANTHER" id="PTHR11731:SF193">
    <property type="entry name" value="DIPEPTIDYL PEPTIDASE 9"/>
    <property type="match status" value="1"/>
</dbReference>
<feature type="region of interest" description="Disordered" evidence="1">
    <location>
        <begin position="1"/>
        <end position="21"/>
    </location>
</feature>
<dbReference type="Pfam" id="PF00326">
    <property type="entry name" value="Peptidase_S9"/>
    <property type="match status" value="1"/>
</dbReference>
<dbReference type="Pfam" id="PF00930">
    <property type="entry name" value="DPPIV_N"/>
    <property type="match status" value="1"/>
</dbReference>
<proteinExistence type="predicted"/>
<dbReference type="SUPFAM" id="SSF53474">
    <property type="entry name" value="alpha/beta-Hydrolases"/>
    <property type="match status" value="1"/>
</dbReference>
<gene>
    <name evidence="4" type="ORF">CSKR_102767</name>
</gene>
<name>A0A3R7CJU6_CLOSI</name>
<dbReference type="EMBL" id="NIRI02000077">
    <property type="protein sequence ID" value="KAG5441134.1"/>
    <property type="molecule type" value="Genomic_DNA"/>
</dbReference>
<dbReference type="GO" id="GO:0008239">
    <property type="term" value="F:dipeptidyl-peptidase activity"/>
    <property type="evidence" value="ECO:0007669"/>
    <property type="project" value="TreeGrafter"/>
</dbReference>
<dbReference type="SUPFAM" id="SSF82171">
    <property type="entry name" value="DPP6 N-terminal domain-like"/>
    <property type="match status" value="1"/>
</dbReference>
<evidence type="ECO:0000259" key="2">
    <source>
        <dbReference type="Pfam" id="PF00326"/>
    </source>
</evidence>
<accession>A0A3R7CJU6</accession>
<evidence type="ECO:0000313" key="5">
    <source>
        <dbReference type="Proteomes" id="UP000286415"/>
    </source>
</evidence>
<evidence type="ECO:0000313" key="4">
    <source>
        <dbReference type="EMBL" id="KAG5441134.1"/>
    </source>
</evidence>
<feature type="compositionally biased region" description="Polar residues" evidence="1">
    <location>
        <begin position="1"/>
        <end position="19"/>
    </location>
</feature>
<dbReference type="InParanoid" id="A0A3R7CJU6"/>
<feature type="domain" description="Dipeptidylpeptidase IV N-terminal" evidence="3">
    <location>
        <begin position="215"/>
        <end position="590"/>
    </location>
</feature>
<dbReference type="InterPro" id="IPR029058">
    <property type="entry name" value="AB_hydrolase_fold"/>
</dbReference>
<dbReference type="GO" id="GO:0008236">
    <property type="term" value="F:serine-type peptidase activity"/>
    <property type="evidence" value="ECO:0007669"/>
    <property type="project" value="InterPro"/>
</dbReference>
<dbReference type="InterPro" id="IPR050278">
    <property type="entry name" value="Serine_Prot_S9B/DPPIV"/>
</dbReference>
<dbReference type="FunCoup" id="A0A3R7CJU6">
    <property type="interactions" value="1094"/>
</dbReference>
<protein>
    <submittedName>
        <fullName evidence="4">Dipeptidyl peptidase 9</fullName>
    </submittedName>
</protein>
<dbReference type="STRING" id="79923.A0A3R7CJU6"/>
<reference evidence="4 5" key="1">
    <citation type="journal article" date="2018" name="Biotechnol. Adv.">
        <title>Improved genomic resources and new bioinformatic workflow for the carcinogenic parasite Clonorchis sinensis: Biotechnological implications.</title>
        <authorList>
            <person name="Wang D."/>
            <person name="Korhonen P.K."/>
            <person name="Gasser R.B."/>
            <person name="Young N.D."/>
        </authorList>
    </citation>
    <scope>NUCLEOTIDE SEQUENCE [LARGE SCALE GENOMIC DNA]</scope>
    <source>
        <strain evidence="4">Cs-k2</strain>
    </source>
</reference>
<sequence length="985" mass="110367">MDSRNQASPASPRESSAWTSDEDLAAQRLRSPYKLSPVDRPSSTFGVGQSTLGPYTFADFYHAASCVKFNKKHYLIPTAVSLRTSRCEPSDQTQPSCRVYFICYPRSEDITRFIPTLFCCDVSLSSPTDVELPWFHLLPDDFTMDNAPISLAESLLRERMRATSSGVADFEVESSGHLVITASSRIFFATDTAEINQSTEVVKPIEAPVMAPLQPKLCPTNPDLIACVAFGQLTIGHSPSNTWVPQTYFETDKGISVAMPPYVVQEEFDRYVGFWWRPTPLAVSADSSTTYQILYELVDERPVELVHLLAGQVVESHRYPKAGCANAISDLRVCQFDLSVEGEIGNVRHLCLPRPLLQYLPGFEYLVRAGWTPDGQYVWCQMLTRLQDSLQIFLIPTSNFHETHLRDNPSDDGEAMEPFHRVSLPCIRLLCEEDVQYWVQVHDYFELLTHPWHPVHPATTSASPDRAETTTTEAQQAHMTFVWASHRSGHLHLYLMQRTWPKSAVLCANSRTNYGVAEIIDAQELFTSQLTNGLWEVTGDRLWLDEHRQLVFFEANREHPLLRHIYAVSYASGTRGKLTRLTPLKSDAQFGDVHSSPCYGTPTDEEACYDPHFPVSGTTPYPLSFKLSAFDPASGWAVVSSSSLNRTTGVQVVKIHHNLAESSAGAKNLAMTHVAWLRHHIPHEQVLPNQLRPCDPPRVVRFDIEHQPNPSGTIDESAGFSDSPVARPPQQSSTYLYGLLFTPKQSKPAGGYPTVHFVYGGPGVQLVLGTYAKVTLMHALVYCHFGYAVFLCDCRGSSNRGIQFAGYLKNQLGLPELDDHVAFLKHVAQKTGLIDLSRVAITGNSYGGYMSLMAAMRYSDVYRASVAGSPVVDWTLYDTAYTERYMGLPRDNPIGYWNGNVLRYVEQLPADEVRLIICHGALDENVHFVHTSRLVHKLESSGKPFKLLYYPTSRHGIKEYEHMEASLLQLFEKVLKPRDSTGSTV</sequence>
<dbReference type="AlphaFoldDB" id="A0A3R7CJU6"/>
<comment type="caution">
    <text evidence="4">The sequence shown here is derived from an EMBL/GenBank/DDBJ whole genome shotgun (WGS) entry which is preliminary data.</text>
</comment>
<dbReference type="Gene3D" id="2.140.10.30">
    <property type="entry name" value="Dipeptidylpeptidase IV, N-terminal domain"/>
    <property type="match status" value="1"/>
</dbReference>
<evidence type="ECO:0000256" key="1">
    <source>
        <dbReference type="SAM" id="MobiDB-lite"/>
    </source>
</evidence>
<dbReference type="PANTHER" id="PTHR11731">
    <property type="entry name" value="PROTEASE FAMILY S9B,C DIPEPTIDYL-PEPTIDASE IV-RELATED"/>
    <property type="match status" value="1"/>
</dbReference>
<feature type="domain" description="Peptidase S9 prolyl oligopeptidase catalytic" evidence="2">
    <location>
        <begin position="781"/>
        <end position="965"/>
    </location>
</feature>
<dbReference type="OrthoDB" id="16520at2759"/>
<dbReference type="Gene3D" id="3.40.50.1820">
    <property type="entry name" value="alpha/beta hydrolase"/>
    <property type="match status" value="1"/>
</dbReference>
<dbReference type="InterPro" id="IPR002469">
    <property type="entry name" value="Peptidase_S9B_N"/>
</dbReference>
<dbReference type="InterPro" id="IPR001375">
    <property type="entry name" value="Peptidase_S9_cat"/>
</dbReference>
<organism evidence="4 5">
    <name type="scientific">Clonorchis sinensis</name>
    <name type="common">Chinese liver fluke</name>
    <dbReference type="NCBI Taxonomy" id="79923"/>
    <lineage>
        <taxon>Eukaryota</taxon>
        <taxon>Metazoa</taxon>
        <taxon>Spiralia</taxon>
        <taxon>Lophotrochozoa</taxon>
        <taxon>Platyhelminthes</taxon>
        <taxon>Trematoda</taxon>
        <taxon>Digenea</taxon>
        <taxon>Opisthorchiida</taxon>
        <taxon>Opisthorchiata</taxon>
        <taxon>Opisthorchiidae</taxon>
        <taxon>Clonorchis</taxon>
    </lineage>
</organism>
<dbReference type="Proteomes" id="UP000286415">
    <property type="component" value="Unassembled WGS sequence"/>
</dbReference>
<keyword evidence="5" id="KW-1185">Reference proteome</keyword>
<reference evidence="4 5" key="2">
    <citation type="journal article" date="2021" name="Genomics">
        <title>High-quality reference genome for Clonorchis sinensis.</title>
        <authorList>
            <person name="Young N.D."/>
            <person name="Stroehlein A.J."/>
            <person name="Kinkar L."/>
            <person name="Wang T."/>
            <person name="Sohn W.M."/>
            <person name="Chang B.C.H."/>
            <person name="Kaur P."/>
            <person name="Weisz D."/>
            <person name="Dudchenko O."/>
            <person name="Aiden E.L."/>
            <person name="Korhonen P.K."/>
            <person name="Gasser R.B."/>
        </authorList>
    </citation>
    <scope>NUCLEOTIDE SEQUENCE [LARGE SCALE GENOMIC DNA]</scope>
    <source>
        <strain evidence="4">Cs-k2</strain>
    </source>
</reference>